<feature type="domain" description="Metallo-beta-lactamase" evidence="3">
    <location>
        <begin position="72"/>
        <end position="247"/>
    </location>
</feature>
<feature type="signal peptide" evidence="2">
    <location>
        <begin position="1"/>
        <end position="24"/>
    </location>
</feature>
<dbReference type="InterPro" id="IPR036866">
    <property type="entry name" value="RibonucZ/Hydroxyglut_hydro"/>
</dbReference>
<dbReference type="SMART" id="SM00849">
    <property type="entry name" value="Lactamase_B"/>
    <property type="match status" value="1"/>
</dbReference>
<gene>
    <name evidence="4" type="ORF">B1199_04855</name>
</gene>
<evidence type="ECO:0000313" key="4">
    <source>
        <dbReference type="EMBL" id="OUL59575.1"/>
    </source>
</evidence>
<sequence length="308" mass="34635">MNTPQVLSWLLLCLSLIGQGDVHAQPLDRLANKSWFAGSETCQTDTHPAIEVFEYQPQTFILRQNKCLHYEAPFIYLLLGQEKALLLDTGATSTAEHFPLAQVVLNIIQRYLITIGRSQQDYSLLVAHSHNHSDHVAADLQFSTLANTLVMPVGQLDHLQQALQLTDWPHKISQLELGHRTLSIIPTPGHQNEGITLYDAKTRWLLTGDTFYPGRLYVRDWLEYKRSIAKLTVFATGQAVSALLGAHIEMSAEAKIDYPVGQTYHPNERSLVLTVADLKVLNQQLNTMATPEQVVMDKFIIYPLNEGN</sequence>
<accession>A0A244CVD4</accession>
<comment type="similarity">
    <text evidence="1">Belongs to the metallo-beta-lactamase superfamily. Class-B beta-lactamase family.</text>
</comment>
<dbReference type="EMBL" id="MWPV01000001">
    <property type="protein sequence ID" value="OUL59575.1"/>
    <property type="molecule type" value="Genomic_DNA"/>
</dbReference>
<dbReference type="Proteomes" id="UP000194841">
    <property type="component" value="Unassembled WGS sequence"/>
</dbReference>
<evidence type="ECO:0000313" key="5">
    <source>
        <dbReference type="Proteomes" id="UP000194841"/>
    </source>
</evidence>
<dbReference type="PANTHER" id="PTHR42951:SF4">
    <property type="entry name" value="ACYL-COENZYME A THIOESTERASE MBLAC2"/>
    <property type="match status" value="1"/>
</dbReference>
<dbReference type="Pfam" id="PF00753">
    <property type="entry name" value="Lactamase_B"/>
    <property type="match status" value="1"/>
</dbReference>
<name>A0A244CVD4_PSEDV</name>
<evidence type="ECO:0000259" key="3">
    <source>
        <dbReference type="SMART" id="SM00849"/>
    </source>
</evidence>
<dbReference type="Gene3D" id="3.60.15.10">
    <property type="entry name" value="Ribonuclease Z/Hydroxyacylglutathione hydrolase-like"/>
    <property type="match status" value="1"/>
</dbReference>
<dbReference type="SUPFAM" id="SSF56281">
    <property type="entry name" value="Metallo-hydrolase/oxidoreductase"/>
    <property type="match status" value="1"/>
</dbReference>
<comment type="caution">
    <text evidence="4">The sequence shown here is derived from an EMBL/GenBank/DDBJ whole genome shotgun (WGS) entry which is preliminary data.</text>
</comment>
<dbReference type="InterPro" id="IPR050855">
    <property type="entry name" value="NDM-1-like"/>
</dbReference>
<evidence type="ECO:0000256" key="2">
    <source>
        <dbReference type="SAM" id="SignalP"/>
    </source>
</evidence>
<dbReference type="AlphaFoldDB" id="A0A244CVD4"/>
<evidence type="ECO:0000256" key="1">
    <source>
        <dbReference type="ARBA" id="ARBA00005250"/>
    </source>
</evidence>
<dbReference type="OrthoDB" id="7253658at2"/>
<reference evidence="4 5" key="1">
    <citation type="submission" date="2017-02" db="EMBL/GenBank/DDBJ databases">
        <title>Pseudoalteromonas ulvae TC14 Genome.</title>
        <authorList>
            <person name="Molmeret M."/>
        </authorList>
    </citation>
    <scope>NUCLEOTIDE SEQUENCE [LARGE SCALE GENOMIC DNA]</scope>
    <source>
        <strain evidence="4">TC14</strain>
    </source>
</reference>
<protein>
    <recommendedName>
        <fullName evidence="3">Metallo-beta-lactamase domain-containing protein</fullName>
    </recommendedName>
</protein>
<feature type="chain" id="PRO_5012421911" description="Metallo-beta-lactamase domain-containing protein" evidence="2">
    <location>
        <begin position="25"/>
        <end position="308"/>
    </location>
</feature>
<keyword evidence="5" id="KW-1185">Reference proteome</keyword>
<dbReference type="InterPro" id="IPR001279">
    <property type="entry name" value="Metallo-B-lactamas"/>
</dbReference>
<proteinExistence type="inferred from homology"/>
<dbReference type="RefSeq" id="WP_086742965.1">
    <property type="nucleotide sequence ID" value="NZ_MWPV01000001.1"/>
</dbReference>
<dbReference type="PANTHER" id="PTHR42951">
    <property type="entry name" value="METALLO-BETA-LACTAMASE DOMAIN-CONTAINING"/>
    <property type="match status" value="1"/>
</dbReference>
<keyword evidence="2" id="KW-0732">Signal</keyword>
<organism evidence="4 5">
    <name type="scientific">Pseudoalteromonas ulvae</name>
    <dbReference type="NCBI Taxonomy" id="107327"/>
    <lineage>
        <taxon>Bacteria</taxon>
        <taxon>Pseudomonadati</taxon>
        <taxon>Pseudomonadota</taxon>
        <taxon>Gammaproteobacteria</taxon>
        <taxon>Alteromonadales</taxon>
        <taxon>Pseudoalteromonadaceae</taxon>
        <taxon>Pseudoalteromonas</taxon>
    </lineage>
</organism>
<dbReference type="GO" id="GO:0017001">
    <property type="term" value="P:antibiotic catabolic process"/>
    <property type="evidence" value="ECO:0007669"/>
    <property type="project" value="UniProtKB-ARBA"/>
</dbReference>